<dbReference type="Proteomes" id="UP000663862">
    <property type="component" value="Unassembled WGS sequence"/>
</dbReference>
<evidence type="ECO:0000313" key="3">
    <source>
        <dbReference type="EMBL" id="CAF4370126.1"/>
    </source>
</evidence>
<dbReference type="Proteomes" id="UP000663869">
    <property type="component" value="Unassembled WGS sequence"/>
</dbReference>
<dbReference type="AlphaFoldDB" id="A0A818E0A5"/>
<name>A0A818E0A5_9BILA</name>
<dbReference type="EMBL" id="CAJOBQ010000507">
    <property type="protein sequence ID" value="CAF4370126.1"/>
    <property type="molecule type" value="Genomic_DNA"/>
</dbReference>
<proteinExistence type="predicted"/>
<evidence type="ECO:0000256" key="1">
    <source>
        <dbReference type="SAM" id="MobiDB-lite"/>
    </source>
</evidence>
<sequence length="161" mass="19202">MATVISSYTPYMYHQQPYYYPTLPSVYPTQTGGNNHYYPMQTGPNNLYYPMQQQQQPQQQQQRQPTKVEYVDSELQSLRPRRQPRIYRQVIVLPTPEPIYRQVRHRLPTPERQVIQRTIVQKGNGDVIVREQRPKPKVRSHSRSEHNTQSRSSRSRQVHTD</sequence>
<feature type="region of interest" description="Disordered" evidence="1">
    <location>
        <begin position="125"/>
        <end position="161"/>
    </location>
</feature>
<evidence type="ECO:0000313" key="2">
    <source>
        <dbReference type="EMBL" id="CAF3455821.1"/>
    </source>
</evidence>
<dbReference type="EMBL" id="CAJNYU010001673">
    <property type="protein sequence ID" value="CAF3455821.1"/>
    <property type="molecule type" value="Genomic_DNA"/>
</dbReference>
<organism evidence="2 4">
    <name type="scientific">Rotaria socialis</name>
    <dbReference type="NCBI Taxonomy" id="392032"/>
    <lineage>
        <taxon>Eukaryota</taxon>
        <taxon>Metazoa</taxon>
        <taxon>Spiralia</taxon>
        <taxon>Gnathifera</taxon>
        <taxon>Rotifera</taxon>
        <taxon>Eurotatoria</taxon>
        <taxon>Bdelloidea</taxon>
        <taxon>Philodinida</taxon>
        <taxon>Philodinidae</taxon>
        <taxon>Rotaria</taxon>
    </lineage>
</organism>
<accession>A0A818E0A5</accession>
<comment type="caution">
    <text evidence="2">The sequence shown here is derived from an EMBL/GenBank/DDBJ whole genome shotgun (WGS) entry which is preliminary data.</text>
</comment>
<protein>
    <submittedName>
        <fullName evidence="2">Uncharacterized protein</fullName>
    </submittedName>
</protein>
<evidence type="ECO:0000313" key="4">
    <source>
        <dbReference type="Proteomes" id="UP000663869"/>
    </source>
</evidence>
<reference evidence="2" key="1">
    <citation type="submission" date="2021-02" db="EMBL/GenBank/DDBJ databases">
        <authorList>
            <person name="Nowell W R."/>
        </authorList>
    </citation>
    <scope>NUCLEOTIDE SEQUENCE</scope>
</reference>
<gene>
    <name evidence="2" type="ORF">FME351_LOCUS13723</name>
    <name evidence="3" type="ORF">TSG867_LOCUS10826</name>
</gene>